<protein>
    <recommendedName>
        <fullName evidence="3">Adhesin domain-containing protein</fullName>
    </recommendedName>
</protein>
<keyword evidence="2" id="KW-1185">Reference proteome</keyword>
<evidence type="ECO:0000313" key="1">
    <source>
        <dbReference type="EMBL" id="GAA3775445.1"/>
    </source>
</evidence>
<dbReference type="RefSeq" id="WP_344726627.1">
    <property type="nucleotide sequence ID" value="NZ_BAABBI010000001.1"/>
</dbReference>
<evidence type="ECO:0008006" key="3">
    <source>
        <dbReference type="Google" id="ProtNLM"/>
    </source>
</evidence>
<reference evidence="2" key="1">
    <citation type="journal article" date="2019" name="Int. J. Syst. Evol. Microbiol.">
        <title>The Global Catalogue of Microorganisms (GCM) 10K type strain sequencing project: providing services to taxonomists for standard genome sequencing and annotation.</title>
        <authorList>
            <consortium name="The Broad Institute Genomics Platform"/>
            <consortium name="The Broad Institute Genome Sequencing Center for Infectious Disease"/>
            <person name="Wu L."/>
            <person name="Ma J."/>
        </authorList>
    </citation>
    <scope>NUCLEOTIDE SEQUENCE [LARGE SCALE GENOMIC DNA]</scope>
    <source>
        <strain evidence="2">JCM 17525</strain>
    </source>
</reference>
<name>A0ABP7GU58_9FLAO</name>
<dbReference type="EMBL" id="BAABBI010000001">
    <property type="protein sequence ID" value="GAA3775445.1"/>
    <property type="molecule type" value="Genomic_DNA"/>
</dbReference>
<dbReference type="Proteomes" id="UP001501456">
    <property type="component" value="Unassembled WGS sequence"/>
</dbReference>
<comment type="caution">
    <text evidence="1">The sequence shown here is derived from an EMBL/GenBank/DDBJ whole genome shotgun (WGS) entry which is preliminary data.</text>
</comment>
<evidence type="ECO:0000313" key="2">
    <source>
        <dbReference type="Proteomes" id="UP001501456"/>
    </source>
</evidence>
<proteinExistence type="predicted"/>
<accession>A0ABP7GU58</accession>
<gene>
    <name evidence="1" type="ORF">GCM10022271_04500</name>
</gene>
<organism evidence="1 2">
    <name type="scientific">Corallibacter vietnamensis</name>
    <dbReference type="NCBI Taxonomy" id="904130"/>
    <lineage>
        <taxon>Bacteria</taxon>
        <taxon>Pseudomonadati</taxon>
        <taxon>Bacteroidota</taxon>
        <taxon>Flavobacteriia</taxon>
        <taxon>Flavobacteriales</taxon>
        <taxon>Flavobacteriaceae</taxon>
        <taxon>Corallibacter</taxon>
    </lineage>
</organism>
<sequence length="207" mass="22753">MKQQGLLIFFILAFFHVNAQKVSKKELQAGTISTVKINANNSFRIYVETAAVSTISVKTLMEGENSEQLVLSNQTKNDTLFVSTAYQPLFKAKDDKLSAHKVISIEYHIILPKGLNLNIASDIGSVYLKGEYEHVFTELLSGHFSATEFTGSAVVNTIQGDITVVSNYATVNAHTKHGKVKLDKLELGANTLLLNSINGDIHITKKQ</sequence>